<dbReference type="InterPro" id="IPR052400">
    <property type="entry name" value="Zn2-C6_fungal_TF"/>
</dbReference>
<dbReference type="CDD" id="cd00067">
    <property type="entry name" value="GAL4"/>
    <property type="match status" value="1"/>
</dbReference>
<reference evidence="3 4" key="1">
    <citation type="journal article" date="2018" name="Mol. Ecol.">
        <title>The obligate alkalophilic soda-lake fungus Sodiomyces alkalinus has shifted to a protein diet.</title>
        <authorList>
            <person name="Grum-Grzhimaylo A.A."/>
            <person name="Falkoski D.L."/>
            <person name="van den Heuvel J."/>
            <person name="Valero-Jimenez C.A."/>
            <person name="Min B."/>
            <person name="Choi I.G."/>
            <person name="Lipzen A."/>
            <person name="Daum C.G."/>
            <person name="Aanen D.K."/>
            <person name="Tsang A."/>
            <person name="Henrissat B."/>
            <person name="Bilanenko E.N."/>
            <person name="de Vries R.P."/>
            <person name="van Kan J.A.L."/>
            <person name="Grigoriev I.V."/>
            <person name="Debets A.J.M."/>
        </authorList>
    </citation>
    <scope>NUCLEOTIDE SEQUENCE [LARGE SCALE GENOMIC DNA]</scope>
    <source>
        <strain evidence="3 4">F11</strain>
    </source>
</reference>
<dbReference type="PROSITE" id="PS00463">
    <property type="entry name" value="ZN2_CY6_FUNGAL_1"/>
    <property type="match status" value="1"/>
</dbReference>
<dbReference type="OrthoDB" id="4937900at2759"/>
<dbReference type="Pfam" id="PF00172">
    <property type="entry name" value="Zn_clus"/>
    <property type="match status" value="1"/>
</dbReference>
<accession>A0A3N2Q845</accession>
<evidence type="ECO:0000313" key="4">
    <source>
        <dbReference type="Proteomes" id="UP000272025"/>
    </source>
</evidence>
<protein>
    <recommendedName>
        <fullName evidence="2">Zn(2)-C6 fungal-type domain-containing protein</fullName>
    </recommendedName>
</protein>
<evidence type="ECO:0000313" key="3">
    <source>
        <dbReference type="EMBL" id="ROT42805.1"/>
    </source>
</evidence>
<dbReference type="EMBL" id="ML119051">
    <property type="protein sequence ID" value="ROT42805.1"/>
    <property type="molecule type" value="Genomic_DNA"/>
</dbReference>
<dbReference type="Proteomes" id="UP000272025">
    <property type="component" value="Unassembled WGS sequence"/>
</dbReference>
<sequence length="465" mass="52348">MAPPKTRVRNFHRRSKNGCSSCKRRHVRCDERKPLCTYCLQSGSQCLYPDSPGATGRHQSLIALPSLTSCKADGLAPVLTTYHPFSSLDCDFKPSSKSKWLFHQSLTHPGLLHGSLVVAACQWAWVTGSLDDVKVPFLHHKAAAYEFARQQILDPETAFTDTTVFAIAALALVEGAMGDLNASSKHLRGLHELATRKNGYRLCEVNLAQQMLEMAGDRLREGEIDAFYDATGADFQPTVIALIFTSLWDMSSLPPREAPKYGWWEVSETENDRLWQNYTKNLNWEISRNFDPEHNLTKMLNSDPKSSRASYIATFLYLLMALNSSDIDGVLTIWLLEQLIDDIRAKEEDVRAGNFSRYLWFWSVLFGAAVAAGGQPRTVKEQHQLAQWRSTYAGKLRLASQLLGICHWSEAKKAWAEVAWKDGMPGEARLRAIWEESMVGDHLVQDTKTRQILDLTDVEDALGEL</sequence>
<dbReference type="InterPro" id="IPR001138">
    <property type="entry name" value="Zn2Cys6_DnaBD"/>
</dbReference>
<dbReference type="PROSITE" id="PS50048">
    <property type="entry name" value="ZN2_CY6_FUNGAL_2"/>
    <property type="match status" value="1"/>
</dbReference>
<dbReference type="RefSeq" id="XP_028470611.1">
    <property type="nucleotide sequence ID" value="XM_028607601.1"/>
</dbReference>
<feature type="domain" description="Zn(2)-C6 fungal-type" evidence="2">
    <location>
        <begin position="18"/>
        <end position="48"/>
    </location>
</feature>
<proteinExistence type="predicted"/>
<evidence type="ECO:0000256" key="1">
    <source>
        <dbReference type="ARBA" id="ARBA00023242"/>
    </source>
</evidence>
<dbReference type="GO" id="GO:0000981">
    <property type="term" value="F:DNA-binding transcription factor activity, RNA polymerase II-specific"/>
    <property type="evidence" value="ECO:0007669"/>
    <property type="project" value="InterPro"/>
</dbReference>
<evidence type="ECO:0000259" key="2">
    <source>
        <dbReference type="PROSITE" id="PS50048"/>
    </source>
</evidence>
<keyword evidence="1" id="KW-0539">Nucleus</keyword>
<keyword evidence="4" id="KW-1185">Reference proteome</keyword>
<dbReference type="SUPFAM" id="SSF57701">
    <property type="entry name" value="Zn2/Cys6 DNA-binding domain"/>
    <property type="match status" value="1"/>
</dbReference>
<dbReference type="GO" id="GO:0008270">
    <property type="term" value="F:zinc ion binding"/>
    <property type="evidence" value="ECO:0007669"/>
    <property type="project" value="InterPro"/>
</dbReference>
<name>A0A3N2Q845_SODAK</name>
<dbReference type="InterPro" id="IPR036864">
    <property type="entry name" value="Zn2-C6_fun-type_DNA-bd_sf"/>
</dbReference>
<organism evidence="3 4">
    <name type="scientific">Sodiomyces alkalinus (strain CBS 110278 / VKM F-3762 / F11)</name>
    <name type="common">Alkaliphilic filamentous fungus</name>
    <dbReference type="NCBI Taxonomy" id="1314773"/>
    <lineage>
        <taxon>Eukaryota</taxon>
        <taxon>Fungi</taxon>
        <taxon>Dikarya</taxon>
        <taxon>Ascomycota</taxon>
        <taxon>Pezizomycotina</taxon>
        <taxon>Sordariomycetes</taxon>
        <taxon>Hypocreomycetidae</taxon>
        <taxon>Glomerellales</taxon>
        <taxon>Plectosphaerellaceae</taxon>
        <taxon>Sodiomyces</taxon>
    </lineage>
</organism>
<dbReference type="PANTHER" id="PTHR47657:SF7">
    <property type="entry name" value="STEROL REGULATORY ELEMENT-BINDING PROTEIN ECM22"/>
    <property type="match status" value="1"/>
</dbReference>
<dbReference type="AlphaFoldDB" id="A0A3N2Q845"/>
<dbReference type="GeneID" id="39576079"/>
<gene>
    <name evidence="3" type="ORF">SODALDRAFT_268254</name>
</gene>
<dbReference type="SMART" id="SM00066">
    <property type="entry name" value="GAL4"/>
    <property type="match status" value="1"/>
</dbReference>
<dbReference type="STRING" id="1314773.A0A3N2Q845"/>
<dbReference type="Gene3D" id="4.10.240.10">
    <property type="entry name" value="Zn(2)-C6 fungal-type DNA-binding domain"/>
    <property type="match status" value="1"/>
</dbReference>
<dbReference type="PANTHER" id="PTHR47657">
    <property type="entry name" value="STEROL REGULATORY ELEMENT-BINDING PROTEIN ECM22"/>
    <property type="match status" value="1"/>
</dbReference>